<reference evidence="2 3" key="1">
    <citation type="submission" date="2019-05" db="EMBL/GenBank/DDBJ databases">
        <title>Burkholderia sp. DHOD12, isolated from subtropical forest soil.</title>
        <authorList>
            <person name="Gao Z.-H."/>
            <person name="Qiu L.-H."/>
        </authorList>
    </citation>
    <scope>NUCLEOTIDE SEQUENCE [LARGE SCALE GENOMIC DNA]</scope>
    <source>
        <strain evidence="2 3">DHOD12</strain>
    </source>
</reference>
<dbReference type="KEGG" id="tvl:FAZ95_12570"/>
<accession>A0A4P8INQ4</accession>
<organism evidence="2 3">
    <name type="scientific">Trinickia violacea</name>
    <dbReference type="NCBI Taxonomy" id="2571746"/>
    <lineage>
        <taxon>Bacteria</taxon>
        <taxon>Pseudomonadati</taxon>
        <taxon>Pseudomonadota</taxon>
        <taxon>Betaproteobacteria</taxon>
        <taxon>Burkholderiales</taxon>
        <taxon>Burkholderiaceae</taxon>
        <taxon>Trinickia</taxon>
    </lineage>
</organism>
<proteinExistence type="predicted"/>
<dbReference type="SUPFAM" id="SSF55729">
    <property type="entry name" value="Acyl-CoA N-acyltransferases (Nat)"/>
    <property type="match status" value="1"/>
</dbReference>
<dbReference type="Proteomes" id="UP000298656">
    <property type="component" value="Chromosome 1"/>
</dbReference>
<dbReference type="RefSeq" id="WP_137332760.1">
    <property type="nucleotide sequence ID" value="NZ_CP040077.1"/>
</dbReference>
<gene>
    <name evidence="2" type="ORF">FAZ95_12570</name>
</gene>
<dbReference type="Pfam" id="PF13302">
    <property type="entry name" value="Acetyltransf_3"/>
    <property type="match status" value="1"/>
</dbReference>
<dbReference type="AlphaFoldDB" id="A0A4P8INQ4"/>
<sequence>MTSFSPTSATPADDLLPVFDTGRLWLRPRTMADLEACLAMDRDPEVTRHIAGPWDDPVKHRAFVEYRMTRAYPRGLGYWSIFEAATPERFIGWVLLIPDHGAGPEVEIGWRLVRDAWGRGIASEAARTLMRHAFETVRLPRIVADIAAENAASRRVAEKLGMRRVGEVDSDGKRYVRYRLVREDLG</sequence>
<dbReference type="Gene3D" id="3.40.630.30">
    <property type="match status" value="1"/>
</dbReference>
<dbReference type="InterPro" id="IPR016181">
    <property type="entry name" value="Acyl_CoA_acyltransferase"/>
</dbReference>
<keyword evidence="3" id="KW-1185">Reference proteome</keyword>
<dbReference type="PANTHER" id="PTHR43792:SF1">
    <property type="entry name" value="N-ACETYLTRANSFERASE DOMAIN-CONTAINING PROTEIN"/>
    <property type="match status" value="1"/>
</dbReference>
<evidence type="ECO:0000313" key="2">
    <source>
        <dbReference type="EMBL" id="QCP49936.1"/>
    </source>
</evidence>
<evidence type="ECO:0000259" key="1">
    <source>
        <dbReference type="PROSITE" id="PS51186"/>
    </source>
</evidence>
<keyword evidence="2" id="KW-0808">Transferase</keyword>
<dbReference type="EMBL" id="CP040077">
    <property type="protein sequence ID" value="QCP49936.1"/>
    <property type="molecule type" value="Genomic_DNA"/>
</dbReference>
<dbReference type="InterPro" id="IPR000182">
    <property type="entry name" value="GNAT_dom"/>
</dbReference>
<dbReference type="OrthoDB" id="9801656at2"/>
<dbReference type="PANTHER" id="PTHR43792">
    <property type="entry name" value="GNAT FAMILY, PUTATIVE (AFU_ORTHOLOGUE AFUA_3G00765)-RELATED-RELATED"/>
    <property type="match status" value="1"/>
</dbReference>
<evidence type="ECO:0000313" key="3">
    <source>
        <dbReference type="Proteomes" id="UP000298656"/>
    </source>
</evidence>
<dbReference type="InterPro" id="IPR051531">
    <property type="entry name" value="N-acetyltransferase"/>
</dbReference>
<name>A0A4P8INQ4_9BURK</name>
<protein>
    <submittedName>
        <fullName evidence="2">GNAT family N-acetyltransferase</fullName>
    </submittedName>
</protein>
<dbReference type="GO" id="GO:0016747">
    <property type="term" value="F:acyltransferase activity, transferring groups other than amino-acyl groups"/>
    <property type="evidence" value="ECO:0007669"/>
    <property type="project" value="InterPro"/>
</dbReference>
<feature type="domain" description="N-acetyltransferase" evidence="1">
    <location>
        <begin position="24"/>
        <end position="183"/>
    </location>
</feature>
<dbReference type="PROSITE" id="PS51186">
    <property type="entry name" value="GNAT"/>
    <property type="match status" value="1"/>
</dbReference>